<keyword evidence="7 11" id="KW-0630">Potassium</keyword>
<comment type="subunit">
    <text evidence="11">The system is composed of three essential subunits: KdpA, KdpB and KdpC.</text>
</comment>
<dbReference type="PIRSF" id="PIRSF001296">
    <property type="entry name" value="K_ATPase_KdpC"/>
    <property type="match status" value="1"/>
</dbReference>
<dbReference type="EMBL" id="FOUT01000006">
    <property type="protein sequence ID" value="SFN08057.1"/>
    <property type="molecule type" value="Genomic_DNA"/>
</dbReference>
<feature type="transmembrane region" description="Helical" evidence="11">
    <location>
        <begin position="40"/>
        <end position="63"/>
    </location>
</feature>
<dbReference type="PANTHER" id="PTHR30042:SF2">
    <property type="entry name" value="POTASSIUM-TRANSPORTING ATPASE KDPC SUBUNIT"/>
    <property type="match status" value="1"/>
</dbReference>
<dbReference type="eggNOG" id="COG2156">
    <property type="taxonomic scope" value="Bacteria"/>
</dbReference>
<comment type="subcellular location">
    <subcellularLocation>
        <location evidence="11">Cell membrane</location>
        <topology evidence="11">Single-pass membrane protein</topology>
    </subcellularLocation>
</comment>
<evidence type="ECO:0000256" key="11">
    <source>
        <dbReference type="HAMAP-Rule" id="MF_00276"/>
    </source>
</evidence>
<dbReference type="AlphaFoldDB" id="A0A1I4W3U1"/>
<name>A0A1I4W3U1_9FLAO</name>
<dbReference type="GO" id="GO:0005886">
    <property type="term" value="C:plasma membrane"/>
    <property type="evidence" value="ECO:0007669"/>
    <property type="project" value="UniProtKB-SubCell"/>
</dbReference>
<keyword evidence="2 11" id="KW-1003">Cell membrane</keyword>
<gene>
    <name evidence="11" type="primary">kdpC</name>
    <name evidence="12" type="ORF">SAMN05444143_1065</name>
</gene>
<protein>
    <recommendedName>
        <fullName evidence="11">Potassium-transporting ATPase KdpC subunit</fullName>
    </recommendedName>
    <alternativeName>
        <fullName evidence="11">ATP phosphohydrolase [potassium-transporting] C chain</fullName>
    </alternativeName>
    <alternativeName>
        <fullName evidence="11">Potassium-binding and translocating subunit C</fullName>
    </alternativeName>
    <alternativeName>
        <fullName evidence="11">Potassium-translocating ATPase C chain</fullName>
    </alternativeName>
</protein>
<dbReference type="HAMAP" id="MF_00276">
    <property type="entry name" value="KdpC"/>
    <property type="match status" value="1"/>
</dbReference>
<dbReference type="NCBIfam" id="TIGR00681">
    <property type="entry name" value="kdpC"/>
    <property type="match status" value="1"/>
</dbReference>
<keyword evidence="8 11" id="KW-1133">Transmembrane helix</keyword>
<dbReference type="Pfam" id="PF02669">
    <property type="entry name" value="KdpC"/>
    <property type="match status" value="1"/>
</dbReference>
<evidence type="ECO:0000256" key="6">
    <source>
        <dbReference type="ARBA" id="ARBA00022840"/>
    </source>
</evidence>
<dbReference type="NCBIfam" id="NF001454">
    <property type="entry name" value="PRK00315.1"/>
    <property type="match status" value="1"/>
</dbReference>
<evidence type="ECO:0000256" key="3">
    <source>
        <dbReference type="ARBA" id="ARBA00022538"/>
    </source>
</evidence>
<dbReference type="PANTHER" id="PTHR30042">
    <property type="entry name" value="POTASSIUM-TRANSPORTING ATPASE C CHAIN"/>
    <property type="match status" value="1"/>
</dbReference>
<keyword evidence="6 11" id="KW-0067">ATP-binding</keyword>
<keyword evidence="5 11" id="KW-0547">Nucleotide-binding</keyword>
<organism evidence="12 13">
    <name type="scientific">Flavobacterium succinicans</name>
    <dbReference type="NCBI Taxonomy" id="29536"/>
    <lineage>
        <taxon>Bacteria</taxon>
        <taxon>Pseudomonadati</taxon>
        <taxon>Bacteroidota</taxon>
        <taxon>Flavobacteriia</taxon>
        <taxon>Flavobacteriales</taxon>
        <taxon>Flavobacteriaceae</taxon>
        <taxon>Flavobacterium</taxon>
    </lineage>
</organism>
<evidence type="ECO:0000256" key="2">
    <source>
        <dbReference type="ARBA" id="ARBA00022475"/>
    </source>
</evidence>
<dbReference type="InterPro" id="IPR003820">
    <property type="entry name" value="KdpC"/>
</dbReference>
<comment type="function">
    <text evidence="11">Part of the high-affinity ATP-driven potassium transport (or Kdp) system, which catalyzes the hydrolysis of ATP coupled with the electrogenic transport of potassium into the cytoplasm. This subunit acts as a catalytic chaperone that increases the ATP-binding affinity of the ATP-hydrolyzing subunit KdpB by the formation of a transient KdpB/KdpC/ATP ternary complex.</text>
</comment>
<evidence type="ECO:0000256" key="10">
    <source>
        <dbReference type="ARBA" id="ARBA00023136"/>
    </source>
</evidence>
<keyword evidence="4 11" id="KW-0812">Transmembrane</keyword>
<dbReference type="GO" id="GO:0005524">
    <property type="term" value="F:ATP binding"/>
    <property type="evidence" value="ECO:0007669"/>
    <property type="project" value="UniProtKB-UniRule"/>
</dbReference>
<dbReference type="NCBIfam" id="NF010606">
    <property type="entry name" value="PRK14002.1"/>
    <property type="match status" value="1"/>
</dbReference>
<dbReference type="Proteomes" id="UP000182961">
    <property type="component" value="Unassembled WGS sequence"/>
</dbReference>
<sequence>MIQNSSNNNNLFIHYGSPLLWRGAGGEEKTKTKMKNIFSILKFTVLMVILFAVIYPLAIYGIAQFAPNNGKGETITVDGKVIGYQKIGQKFDKANYFWGRPSAVDYNAAGSAGSNNGPSNAEYLALVQKRIDTFLIVHPYLKKADIPSDLVTASGSGLDPNISPEGALIQVKRVAQVRKLPEDKVKALVESNINKPSLMGTSTVNVLELNVALDKLK</sequence>
<proteinExistence type="inferred from homology"/>
<evidence type="ECO:0000256" key="9">
    <source>
        <dbReference type="ARBA" id="ARBA00023065"/>
    </source>
</evidence>
<keyword evidence="10 11" id="KW-0472">Membrane</keyword>
<evidence type="ECO:0000256" key="5">
    <source>
        <dbReference type="ARBA" id="ARBA00022741"/>
    </source>
</evidence>
<keyword evidence="9 11" id="KW-0406">Ion transport</keyword>
<evidence type="ECO:0000256" key="7">
    <source>
        <dbReference type="ARBA" id="ARBA00022958"/>
    </source>
</evidence>
<dbReference type="GO" id="GO:0008556">
    <property type="term" value="F:P-type potassium transmembrane transporter activity"/>
    <property type="evidence" value="ECO:0007669"/>
    <property type="project" value="InterPro"/>
</dbReference>
<evidence type="ECO:0000313" key="12">
    <source>
        <dbReference type="EMBL" id="SFN08057.1"/>
    </source>
</evidence>
<evidence type="ECO:0000256" key="1">
    <source>
        <dbReference type="ARBA" id="ARBA00022448"/>
    </source>
</evidence>
<reference evidence="13" key="1">
    <citation type="submission" date="2016-10" db="EMBL/GenBank/DDBJ databases">
        <authorList>
            <person name="Varghese N."/>
            <person name="Submissions S."/>
        </authorList>
    </citation>
    <scope>NUCLEOTIDE SEQUENCE [LARGE SCALE GENOMIC DNA]</scope>
    <source>
        <strain evidence="13">DSM 4002</strain>
    </source>
</reference>
<comment type="similarity">
    <text evidence="11">Belongs to the KdpC family.</text>
</comment>
<evidence type="ECO:0000256" key="4">
    <source>
        <dbReference type="ARBA" id="ARBA00022692"/>
    </source>
</evidence>
<evidence type="ECO:0000256" key="8">
    <source>
        <dbReference type="ARBA" id="ARBA00022989"/>
    </source>
</evidence>
<evidence type="ECO:0000313" key="13">
    <source>
        <dbReference type="Proteomes" id="UP000182961"/>
    </source>
</evidence>
<keyword evidence="13" id="KW-1185">Reference proteome</keyword>
<accession>A0A1I4W3U1</accession>
<dbReference type="STRING" id="29536.FLB_08950"/>
<keyword evidence="1 11" id="KW-0813">Transport</keyword>
<keyword evidence="3 11" id="KW-0633">Potassium transport</keyword>